<evidence type="ECO:0000256" key="1">
    <source>
        <dbReference type="ARBA" id="ARBA00001970"/>
    </source>
</evidence>
<evidence type="ECO:0000256" key="6">
    <source>
        <dbReference type="ARBA" id="ARBA00023004"/>
    </source>
</evidence>
<evidence type="ECO:0000256" key="2">
    <source>
        <dbReference type="ARBA" id="ARBA00022559"/>
    </source>
</evidence>
<dbReference type="EMBL" id="CP023741">
    <property type="protein sequence ID" value="ATI82026.1"/>
    <property type="molecule type" value="Genomic_DNA"/>
</dbReference>
<dbReference type="Proteomes" id="UP000219422">
    <property type="component" value="Chromosome"/>
</dbReference>
<evidence type="ECO:0000259" key="8">
    <source>
        <dbReference type="Pfam" id="PF21105"/>
    </source>
</evidence>
<gene>
    <name evidence="9" type="ORF">A6768_19840</name>
</gene>
<organism evidence="9 10">
    <name type="scientific">Sphingobium yanoikuyae</name>
    <name type="common">Sphingomonas yanoikuyae</name>
    <dbReference type="NCBI Taxonomy" id="13690"/>
    <lineage>
        <taxon>Bacteria</taxon>
        <taxon>Pseudomonadati</taxon>
        <taxon>Pseudomonadota</taxon>
        <taxon>Alphaproteobacteria</taxon>
        <taxon>Sphingomonadales</taxon>
        <taxon>Sphingomonadaceae</taxon>
        <taxon>Sphingobium</taxon>
    </lineage>
</organism>
<keyword evidence="5" id="KW-0560">Oxidoreductase</keyword>
<evidence type="ECO:0000256" key="7">
    <source>
        <dbReference type="ARBA" id="ARBA00025737"/>
    </source>
</evidence>
<keyword evidence="6" id="KW-0408">Iron</keyword>
<comment type="similarity">
    <text evidence="7">Belongs to the DyP-type peroxidase family.</text>
</comment>
<dbReference type="AlphaFoldDB" id="A0A291N3W0"/>
<evidence type="ECO:0000256" key="5">
    <source>
        <dbReference type="ARBA" id="ARBA00023002"/>
    </source>
</evidence>
<dbReference type="GeneID" id="57779106"/>
<keyword evidence="3" id="KW-0349">Heme</keyword>
<evidence type="ECO:0000256" key="4">
    <source>
        <dbReference type="ARBA" id="ARBA00022723"/>
    </source>
</evidence>
<dbReference type="GO" id="GO:0005829">
    <property type="term" value="C:cytosol"/>
    <property type="evidence" value="ECO:0007669"/>
    <property type="project" value="TreeGrafter"/>
</dbReference>
<dbReference type="NCBIfam" id="TIGR01413">
    <property type="entry name" value="Dyp_perox_fam"/>
    <property type="match status" value="1"/>
</dbReference>
<dbReference type="GO" id="GO:0046872">
    <property type="term" value="F:metal ion binding"/>
    <property type="evidence" value="ECO:0007669"/>
    <property type="project" value="UniProtKB-KW"/>
</dbReference>
<dbReference type="KEGG" id="sya:A6768_19840"/>
<dbReference type="Pfam" id="PF21105">
    <property type="entry name" value="DyP_N"/>
    <property type="match status" value="1"/>
</dbReference>
<dbReference type="PROSITE" id="PS51404">
    <property type="entry name" value="DYP_PEROXIDASE"/>
    <property type="match status" value="1"/>
</dbReference>
<protein>
    <recommendedName>
        <fullName evidence="8">DyP dimeric alpha+beta barrel domain-containing protein</fullName>
    </recommendedName>
</protein>
<comment type="cofactor">
    <cofactor evidence="1">
        <name>heme b</name>
        <dbReference type="ChEBI" id="CHEBI:60344"/>
    </cofactor>
</comment>
<keyword evidence="4" id="KW-0479">Metal-binding</keyword>
<sequence>MPINLSEPLRWTSADADETALLEDLQGNILDGHGRKATLHLMLRFGADATAARAALRALEPQVTSALAQLEAARAYRNTGQSGGPFVGLLLSSSGYARLGIADRMPDGPADGAFASGMLARSAILNDPAAPDLEAPYRDRIDAMILIGADPDGPDQWTSQAAQHLADMIMSGLGSAISLVATESGRAIFRSNSAGEAEGIEHFGYVDGRSQPLLLQELVDREAAGGGIDQWNAAFPLSQVLVPDPGSPDAGTAFGSYFVFRKLEQQVKAFKAREEELGTELGIGELAGAFLVGRFEDGTPVTLQGTEGLDHPVPNNFSYAADRAGARCPFFAHIRKTNPRGDVGRTLVPNPQSAADFDRIRELDDGERRVIMARRGMPYGTRNQVTDPSDQPEGGVGLMFMAFQSSIEDQFEFTQQSWANSPPFVARINGSPGDPVGRDPIIGQRGGEPLVKLAMPNGWNDATAGTTPAGLAEFVVHKGGEYFFAPAKSMLRAL</sequence>
<dbReference type="InterPro" id="IPR049509">
    <property type="entry name" value="DyP_N"/>
</dbReference>
<feature type="domain" description="DyP dimeric alpha+beta barrel" evidence="8">
    <location>
        <begin position="24"/>
        <end position="186"/>
    </location>
</feature>
<proteinExistence type="inferred from homology"/>
<dbReference type="InterPro" id="IPR006314">
    <property type="entry name" value="Dyp_peroxidase"/>
</dbReference>
<evidence type="ECO:0000313" key="9">
    <source>
        <dbReference type="EMBL" id="ATI82026.1"/>
    </source>
</evidence>
<evidence type="ECO:0000256" key="3">
    <source>
        <dbReference type="ARBA" id="ARBA00022617"/>
    </source>
</evidence>
<evidence type="ECO:0000313" key="10">
    <source>
        <dbReference type="Proteomes" id="UP000219422"/>
    </source>
</evidence>
<dbReference type="InterPro" id="IPR011008">
    <property type="entry name" value="Dimeric_a/b-barrel"/>
</dbReference>
<name>A0A291N3W0_SPHYA</name>
<dbReference type="RefSeq" id="WP_097384752.1">
    <property type="nucleotide sequence ID" value="NZ_CP023741.1"/>
</dbReference>
<dbReference type="SUPFAM" id="SSF54909">
    <property type="entry name" value="Dimeric alpha+beta barrel"/>
    <property type="match status" value="1"/>
</dbReference>
<accession>A0A291N3W0</accession>
<dbReference type="PANTHER" id="PTHR30521:SF4">
    <property type="entry name" value="DEFERROCHELATASE"/>
    <property type="match status" value="1"/>
</dbReference>
<dbReference type="GO" id="GO:0004601">
    <property type="term" value="F:peroxidase activity"/>
    <property type="evidence" value="ECO:0007669"/>
    <property type="project" value="UniProtKB-KW"/>
</dbReference>
<dbReference type="PANTHER" id="PTHR30521">
    <property type="entry name" value="DEFERROCHELATASE/PEROXIDASE"/>
    <property type="match status" value="1"/>
</dbReference>
<reference evidence="9 10" key="1">
    <citation type="submission" date="2017-10" db="EMBL/GenBank/DDBJ databases">
        <title>Sphingobium yanoikuyae S72.</title>
        <authorList>
            <person name="Sanchez E."/>
            <person name="Bustos P."/>
            <person name="Mendoza P."/>
            <person name="Guo X."/>
            <person name="Mendoza A."/>
        </authorList>
    </citation>
    <scope>NUCLEOTIDE SEQUENCE [LARGE SCALE GENOMIC DNA]</scope>
    <source>
        <strain evidence="9 10">S72</strain>
    </source>
</reference>
<dbReference type="GO" id="GO:0020037">
    <property type="term" value="F:heme binding"/>
    <property type="evidence" value="ECO:0007669"/>
    <property type="project" value="InterPro"/>
</dbReference>
<keyword evidence="2" id="KW-0575">Peroxidase</keyword>